<accession>A0A836GG10</accession>
<dbReference type="KEGG" id="loi:92362882"/>
<dbReference type="RefSeq" id="XP_067064011.1">
    <property type="nucleotide sequence ID" value="XM_067208948.1"/>
</dbReference>
<reference evidence="2" key="2">
    <citation type="journal article" date="2021" name="Sci. Data">
        <title>Chromosome-scale genome sequencing, assembly and annotation of six genomes from subfamily Leishmaniinae.</title>
        <authorList>
            <person name="Almutairi H."/>
            <person name="Urbaniak M.D."/>
            <person name="Bates M.D."/>
            <person name="Jariyapan N."/>
            <person name="Kwakye-Nuako G."/>
            <person name="Thomaz Soccol V."/>
            <person name="Al-Salem W.S."/>
            <person name="Dillon R.J."/>
            <person name="Bates P.A."/>
            <person name="Gatherer D."/>
        </authorList>
    </citation>
    <scope>NUCLEOTIDE SEQUENCE [LARGE SCALE GENOMIC DNA]</scope>
</reference>
<protein>
    <submittedName>
        <fullName evidence="1">Uncharacterized protein</fullName>
    </submittedName>
</protein>
<dbReference type="EMBL" id="JAFHLR010000018">
    <property type="protein sequence ID" value="KAG5481332.1"/>
    <property type="molecule type" value="Genomic_DNA"/>
</dbReference>
<dbReference type="AlphaFoldDB" id="A0A836GG10"/>
<comment type="caution">
    <text evidence="1">The sequence shown here is derived from an EMBL/GenBank/DDBJ whole genome shotgun (WGS) entry which is preliminary data.</text>
</comment>
<evidence type="ECO:0000313" key="2">
    <source>
        <dbReference type="Proteomes" id="UP000674143"/>
    </source>
</evidence>
<organism evidence="1 2">
    <name type="scientific">Leishmania orientalis</name>
    <dbReference type="NCBI Taxonomy" id="2249476"/>
    <lineage>
        <taxon>Eukaryota</taxon>
        <taxon>Discoba</taxon>
        <taxon>Euglenozoa</taxon>
        <taxon>Kinetoplastea</taxon>
        <taxon>Metakinetoplastina</taxon>
        <taxon>Trypanosomatida</taxon>
        <taxon>Trypanosomatidae</taxon>
        <taxon>Leishmaniinae</taxon>
        <taxon>Leishmania</taxon>
    </lineage>
</organism>
<reference evidence="2" key="1">
    <citation type="journal article" date="2021" name="Microbiol. Resour. Announc.">
        <title>LGAAP: Leishmaniinae Genome Assembly and Annotation Pipeline.</title>
        <authorList>
            <person name="Almutairi H."/>
            <person name="Urbaniak M.D."/>
            <person name="Bates M.D."/>
            <person name="Jariyapan N."/>
            <person name="Kwakye-Nuako G."/>
            <person name="Thomaz-Soccol V."/>
            <person name="Al-Salem W.S."/>
            <person name="Dillon R.J."/>
            <person name="Bates P.A."/>
            <person name="Gatherer D."/>
        </authorList>
    </citation>
    <scope>NUCLEOTIDE SEQUENCE [LARGE SCALE GENOMIC DNA]</scope>
</reference>
<dbReference type="GeneID" id="92362882"/>
<evidence type="ECO:0000313" key="1">
    <source>
        <dbReference type="EMBL" id="KAG5481332.1"/>
    </source>
</evidence>
<keyword evidence="2" id="KW-1185">Reference proteome</keyword>
<gene>
    <name evidence="1" type="ORF">LSCM4_07043</name>
</gene>
<sequence length="200" mass="22141">MMRRCMLLRSGHGDLFPTSKAAAHLDPEWVMSRVVPRAPGKGRCYADFTTPEHRGKFQMISPEVHQVKVISIDGPSAAEMHHCATKRPSAASIAATAAGVKRALDAHRCKTNDTPMARANIAAKRAAEELAKTRDFMAHKRVPTQRNPKHVPTVDCPSSQGYIEDRVNKLRKMENTNPNGYVREYMPWGAKPPAPAPPKK</sequence>
<name>A0A836GG10_9TRYP</name>
<dbReference type="Proteomes" id="UP000674143">
    <property type="component" value="Unassembled WGS sequence"/>
</dbReference>
<proteinExistence type="predicted"/>